<dbReference type="PROSITE" id="PS51257">
    <property type="entry name" value="PROKAR_LIPOPROTEIN"/>
    <property type="match status" value="1"/>
</dbReference>
<feature type="region of interest" description="Disordered" evidence="3">
    <location>
        <begin position="145"/>
        <end position="175"/>
    </location>
</feature>
<dbReference type="RefSeq" id="WP_132474023.1">
    <property type="nucleotide sequence ID" value="NZ_JBHRVM010000001.1"/>
</dbReference>
<dbReference type="OrthoDB" id="8963661at2"/>
<accession>A0A4R3VCV9</accession>
<dbReference type="Pfam" id="PF10671">
    <property type="entry name" value="TcpQ"/>
    <property type="match status" value="1"/>
</dbReference>
<keyword evidence="2" id="KW-0732">Signal</keyword>
<protein>
    <submittedName>
        <fullName evidence="5">Conjugative transfer protein CagX</fullName>
    </submittedName>
</protein>
<evidence type="ECO:0000259" key="4">
    <source>
        <dbReference type="Pfam" id="PF10671"/>
    </source>
</evidence>
<dbReference type="Proteomes" id="UP000294692">
    <property type="component" value="Unassembled WGS sequence"/>
</dbReference>
<dbReference type="InterPro" id="IPR038161">
    <property type="entry name" value="VirB9/CagX/TrbG_C_sf"/>
</dbReference>
<feature type="domain" description="Toxin co-regulated pilus biosynthesis protein Q C-terminal" evidence="4">
    <location>
        <begin position="178"/>
        <end position="257"/>
    </location>
</feature>
<proteinExistence type="inferred from homology"/>
<name>A0A4R3VCV9_9BURK</name>
<evidence type="ECO:0000313" key="5">
    <source>
        <dbReference type="EMBL" id="TCV01474.1"/>
    </source>
</evidence>
<dbReference type="Pfam" id="PF03524">
    <property type="entry name" value="CagX"/>
    <property type="match status" value="1"/>
</dbReference>
<evidence type="ECO:0000313" key="6">
    <source>
        <dbReference type="Proteomes" id="UP000294692"/>
    </source>
</evidence>
<dbReference type="InterPro" id="IPR018927">
    <property type="entry name" value="Pilus_synth_Q_C"/>
</dbReference>
<comment type="similarity">
    <text evidence="1">Belongs to the TrbG/VirB9 family.</text>
</comment>
<evidence type="ECO:0000256" key="1">
    <source>
        <dbReference type="ARBA" id="ARBA00006135"/>
    </source>
</evidence>
<evidence type="ECO:0000256" key="2">
    <source>
        <dbReference type="ARBA" id="ARBA00022729"/>
    </source>
</evidence>
<dbReference type="Gene3D" id="2.60.40.2500">
    <property type="match status" value="1"/>
</dbReference>
<dbReference type="InterPro" id="IPR010258">
    <property type="entry name" value="Conjugal_tfr_TrbG/VirB9/CagX"/>
</dbReference>
<dbReference type="Gene3D" id="3.55.50.70">
    <property type="match status" value="1"/>
</dbReference>
<dbReference type="AlphaFoldDB" id="A0A4R3VCV9"/>
<dbReference type="EMBL" id="SMBX01000002">
    <property type="protein sequence ID" value="TCV01474.1"/>
    <property type="molecule type" value="Genomic_DNA"/>
</dbReference>
<sequence>MVRAIFASLLAGSLSACVSLDHPGGGRHAPADMPAHYHFEWQLSGHRAVAPLQVFDDGNKTWLQFPPGQPVPAIFAIAPEGDRLLRPRLQGDYQVLDGVWPRLRVRGGRQQSLLIRLDPLAAAPQAEVRAVVLDDPAPAVQAATEVEPERSAAGDARAAIPLPQSPEPRAGDSPQTLFEVNPGDLTLRAALQRWADSAGWTFLPEHWAVDVDIPLAGSASFPQSFEGAVLELVASTELGDYPLQPCFYSNKVLRVVRHATPCNRVAGGIAP</sequence>
<evidence type="ECO:0000256" key="3">
    <source>
        <dbReference type="SAM" id="MobiDB-lite"/>
    </source>
</evidence>
<reference evidence="5 6" key="1">
    <citation type="submission" date="2019-03" db="EMBL/GenBank/DDBJ databases">
        <title>Genomic Encyclopedia of Type Strains, Phase IV (KMG-IV): sequencing the most valuable type-strain genomes for metagenomic binning, comparative biology and taxonomic classification.</title>
        <authorList>
            <person name="Goeker M."/>
        </authorList>
    </citation>
    <scope>NUCLEOTIDE SEQUENCE [LARGE SCALE GENOMIC DNA]</scope>
    <source>
        <strain evidence="5 6">DSM 100048</strain>
    </source>
</reference>
<keyword evidence="6" id="KW-1185">Reference proteome</keyword>
<comment type="caution">
    <text evidence="5">The sequence shown here is derived from an EMBL/GenBank/DDBJ whole genome shotgun (WGS) entry which is preliminary data.</text>
</comment>
<organism evidence="5 6">
    <name type="scientific">Paracandidimonas soli</name>
    <dbReference type="NCBI Taxonomy" id="1917182"/>
    <lineage>
        <taxon>Bacteria</taxon>
        <taxon>Pseudomonadati</taxon>
        <taxon>Pseudomonadota</taxon>
        <taxon>Betaproteobacteria</taxon>
        <taxon>Burkholderiales</taxon>
        <taxon>Alcaligenaceae</taxon>
        <taxon>Paracandidimonas</taxon>
    </lineage>
</organism>
<dbReference type="InterPro" id="IPR033645">
    <property type="entry name" value="VirB9/CagX/TrbG_C"/>
</dbReference>
<dbReference type="CDD" id="cd06911">
    <property type="entry name" value="VirB9_CagX_TrbG"/>
    <property type="match status" value="1"/>
</dbReference>
<gene>
    <name evidence="5" type="ORF">EV686_102186</name>
</gene>